<reference evidence="3 4" key="1">
    <citation type="journal article" date="2022" name="Nat. Genet.">
        <title>Improved pea reference genome and pan-genome highlight genomic features and evolutionary characteristics.</title>
        <authorList>
            <person name="Yang T."/>
            <person name="Liu R."/>
            <person name="Luo Y."/>
            <person name="Hu S."/>
            <person name="Wang D."/>
            <person name="Wang C."/>
            <person name="Pandey M.K."/>
            <person name="Ge S."/>
            <person name="Xu Q."/>
            <person name="Li N."/>
            <person name="Li G."/>
            <person name="Huang Y."/>
            <person name="Saxena R.K."/>
            <person name="Ji Y."/>
            <person name="Li M."/>
            <person name="Yan X."/>
            <person name="He Y."/>
            <person name="Liu Y."/>
            <person name="Wang X."/>
            <person name="Xiang C."/>
            <person name="Varshney R.K."/>
            <person name="Ding H."/>
            <person name="Gao S."/>
            <person name="Zong X."/>
        </authorList>
    </citation>
    <scope>NUCLEOTIDE SEQUENCE [LARGE SCALE GENOMIC DNA]</scope>
    <source>
        <strain evidence="3 4">cv. Zhongwan 6</strain>
    </source>
</reference>
<sequence length="719" mass="78253">MDSVPPPPPWNSDDDFLLKNAIETGASLESLAKGVVSFSRWYSLRELRERWRSVLYDSDVSDEASAAMKNLELAKSNGNGTKEVAAPKRKTQTIRKVYNDMRKRLRTEVFFNSFDMALCDEMCIENNTNGNEIGGYGNVNASLNKDVNYNLLVNSLVNDGNQLGLVGARAGSSHSMSEDPIRKTIEDVPAPNRPVRVSLENENGVSETKEMIPHVSDALLNSPNGDGLMSMSIGETAADKQSDVNVDSNLLPSPCDIQGVGESQKLAEKTQLAMANGPSAVLEVVANSSGSSHGDVGFASDCENEVQPSGAVQKSDPKPANEFRLCSLNTEDPNIPSDDTNCAKVSDVVPNSENVSAILIPTVNISTVVVPNSMIPKPISIVKEVGYPDSSISNLTKREPNEGLKRKDTPSSSFAASQSFRPGLVPNIRSSKENSVAAVLNIENPAKNSISKVSRQSNNATVNINPSQSRLVHATMKHASSGHPAPEVVIALPSPVNTHPTEEEDKSLPEIEEKLICIDQEKGDAHGDYDSDSDEEHEVPYYSDAEGMILEMDLVPTVQDTNASTEVIRYQSDETKKTIMRLEQCAQSFVQRAIASRGALAVFYGRTLKKYIEKSEVIIGRSTADADVDIDLARAAKDAHKISRRQASIKMDANGSFIIKNLGKRTLYLNGKEVPKGQMRSLSAGSLIEIWGLAFIFDVNKKCVERFIGNVNEQNRIKE</sequence>
<dbReference type="EMBL" id="JAMSHJ010000004">
    <property type="protein sequence ID" value="KAI5418517.1"/>
    <property type="molecule type" value="Genomic_DNA"/>
</dbReference>
<feature type="domain" description="FHA" evidence="2">
    <location>
        <begin position="617"/>
        <end position="674"/>
    </location>
</feature>
<comment type="caution">
    <text evidence="3">The sequence shown here is derived from an EMBL/GenBank/DDBJ whole genome shotgun (WGS) entry which is preliminary data.</text>
</comment>
<evidence type="ECO:0000313" key="4">
    <source>
        <dbReference type="Proteomes" id="UP001058974"/>
    </source>
</evidence>
<dbReference type="Pfam" id="PF00498">
    <property type="entry name" value="FHA"/>
    <property type="match status" value="1"/>
</dbReference>
<evidence type="ECO:0000256" key="1">
    <source>
        <dbReference type="SAM" id="MobiDB-lite"/>
    </source>
</evidence>
<evidence type="ECO:0000313" key="3">
    <source>
        <dbReference type="EMBL" id="KAI5418517.1"/>
    </source>
</evidence>
<dbReference type="PROSITE" id="PS50006">
    <property type="entry name" value="FHA_DOMAIN"/>
    <property type="match status" value="1"/>
</dbReference>
<dbReference type="PANTHER" id="PTHR13233">
    <property type="entry name" value="MICROSPHERULE PROTEIN 1"/>
    <property type="match status" value="1"/>
</dbReference>
<dbReference type="InterPro" id="IPR025999">
    <property type="entry name" value="MCRS_N"/>
</dbReference>
<dbReference type="GO" id="GO:0071339">
    <property type="term" value="C:MLL1 complex"/>
    <property type="evidence" value="ECO:0007669"/>
    <property type="project" value="InterPro"/>
</dbReference>
<dbReference type="GO" id="GO:0045944">
    <property type="term" value="P:positive regulation of transcription by RNA polymerase II"/>
    <property type="evidence" value="ECO:0007669"/>
    <property type="project" value="TreeGrafter"/>
</dbReference>
<dbReference type="InterPro" id="IPR037912">
    <property type="entry name" value="MCRS1"/>
</dbReference>
<feature type="region of interest" description="Disordered" evidence="1">
    <location>
        <begin position="296"/>
        <end position="320"/>
    </location>
</feature>
<dbReference type="Pfam" id="PF13325">
    <property type="entry name" value="MCRS_N"/>
    <property type="match status" value="1"/>
</dbReference>
<dbReference type="InterPro" id="IPR008984">
    <property type="entry name" value="SMAD_FHA_dom_sf"/>
</dbReference>
<dbReference type="Gene3D" id="2.60.200.20">
    <property type="match status" value="1"/>
</dbReference>
<protein>
    <recommendedName>
        <fullName evidence="2">FHA domain-containing protein</fullName>
    </recommendedName>
</protein>
<dbReference type="AlphaFoldDB" id="A0A9D4XE31"/>
<gene>
    <name evidence="3" type="ORF">KIW84_042952</name>
</gene>
<dbReference type="GO" id="GO:0044545">
    <property type="term" value="C:NSL complex"/>
    <property type="evidence" value="ECO:0007669"/>
    <property type="project" value="TreeGrafter"/>
</dbReference>
<name>A0A9D4XE31_PEA</name>
<organism evidence="3 4">
    <name type="scientific">Pisum sativum</name>
    <name type="common">Garden pea</name>
    <name type="synonym">Lathyrus oleraceus</name>
    <dbReference type="NCBI Taxonomy" id="3888"/>
    <lineage>
        <taxon>Eukaryota</taxon>
        <taxon>Viridiplantae</taxon>
        <taxon>Streptophyta</taxon>
        <taxon>Embryophyta</taxon>
        <taxon>Tracheophyta</taxon>
        <taxon>Spermatophyta</taxon>
        <taxon>Magnoliopsida</taxon>
        <taxon>eudicotyledons</taxon>
        <taxon>Gunneridae</taxon>
        <taxon>Pentapetalae</taxon>
        <taxon>rosids</taxon>
        <taxon>fabids</taxon>
        <taxon>Fabales</taxon>
        <taxon>Fabaceae</taxon>
        <taxon>Papilionoideae</taxon>
        <taxon>50 kb inversion clade</taxon>
        <taxon>NPAAA clade</taxon>
        <taxon>Hologalegina</taxon>
        <taxon>IRL clade</taxon>
        <taxon>Fabeae</taxon>
        <taxon>Lathyrus</taxon>
    </lineage>
</organism>
<proteinExistence type="predicted"/>
<dbReference type="InterPro" id="IPR000253">
    <property type="entry name" value="FHA_dom"/>
</dbReference>
<dbReference type="SMART" id="SM00240">
    <property type="entry name" value="FHA"/>
    <property type="match status" value="1"/>
</dbReference>
<evidence type="ECO:0000259" key="2">
    <source>
        <dbReference type="PROSITE" id="PS50006"/>
    </source>
</evidence>
<dbReference type="Gramene" id="Psat04G0295200-T1">
    <property type="protein sequence ID" value="KAI5418517.1"/>
    <property type="gene ID" value="KIW84_042952"/>
</dbReference>
<dbReference type="GO" id="GO:0031011">
    <property type="term" value="C:Ino80 complex"/>
    <property type="evidence" value="ECO:0007669"/>
    <property type="project" value="InterPro"/>
</dbReference>
<dbReference type="Proteomes" id="UP001058974">
    <property type="component" value="Chromosome 4"/>
</dbReference>
<dbReference type="GO" id="GO:0002151">
    <property type="term" value="F:G-quadruplex RNA binding"/>
    <property type="evidence" value="ECO:0007669"/>
    <property type="project" value="InterPro"/>
</dbReference>
<dbReference type="PANTHER" id="PTHR13233:SF17">
    <property type="entry name" value="FHA DOMAIN PROTEIN"/>
    <property type="match status" value="1"/>
</dbReference>
<keyword evidence="4" id="KW-1185">Reference proteome</keyword>
<dbReference type="OrthoDB" id="10262769at2759"/>
<accession>A0A9D4XE31</accession>
<feature type="region of interest" description="Disordered" evidence="1">
    <location>
        <begin position="390"/>
        <end position="418"/>
    </location>
</feature>
<dbReference type="SUPFAM" id="SSF49879">
    <property type="entry name" value="SMAD/FHA domain"/>
    <property type="match status" value="1"/>
</dbReference>
<feature type="compositionally biased region" description="Basic and acidic residues" evidence="1">
    <location>
        <begin position="396"/>
        <end position="409"/>
    </location>
</feature>